<dbReference type="EMBL" id="JAHZIK010000177">
    <property type="protein sequence ID" value="MBW7454273.1"/>
    <property type="molecule type" value="Genomic_DNA"/>
</dbReference>
<comment type="function">
    <text evidence="4">Acts as an anti-CsrA protein, binds CsrA and prevents it from repressing translation of its target genes, one of which is flagellin. Binds to flagellin and participates in the assembly of the flagellum.</text>
</comment>
<evidence type="ECO:0000313" key="5">
    <source>
        <dbReference type="EMBL" id="MBW7454273.1"/>
    </source>
</evidence>
<accession>A0ABS7C048</accession>
<keyword evidence="3 4" id="KW-0810">Translation regulation</keyword>
<reference evidence="5 6" key="1">
    <citation type="submission" date="2021-07" db="EMBL/GenBank/DDBJ databases">
        <title>Paenibacillus radiodurans sp. nov., isolated from the southeastern edge of Tengger Desert.</title>
        <authorList>
            <person name="Zhang G."/>
        </authorList>
    </citation>
    <scope>NUCLEOTIDE SEQUENCE [LARGE SCALE GENOMIC DNA]</scope>
    <source>
        <strain evidence="5 6">CCM 7311</strain>
    </source>
</reference>
<evidence type="ECO:0000313" key="6">
    <source>
        <dbReference type="Proteomes" id="UP001519887"/>
    </source>
</evidence>
<organism evidence="5 6">
    <name type="scientific">Paenibacillus sepulcri</name>
    <dbReference type="NCBI Taxonomy" id="359917"/>
    <lineage>
        <taxon>Bacteria</taxon>
        <taxon>Bacillati</taxon>
        <taxon>Bacillota</taxon>
        <taxon>Bacilli</taxon>
        <taxon>Bacillales</taxon>
        <taxon>Paenibacillaceae</taxon>
        <taxon>Paenibacillus</taxon>
    </lineage>
</organism>
<keyword evidence="5" id="KW-0282">Flagellum</keyword>
<dbReference type="Proteomes" id="UP001519887">
    <property type="component" value="Unassembled WGS sequence"/>
</dbReference>
<comment type="similarity">
    <text evidence="4">Belongs to the FliW family.</text>
</comment>
<sequence>MKIMQLRTERFGEINISKEDIYIFTKGIPGFEEHTGFVIIAPEDDQPFAFLQSVNDEKLNFLIADPFLFYPEYEFEIPSSALAELGVDSVEQVMVRSIINIDNSLESATINLVAPVVFNTSRRVAKQVVLGRTSYMTRHPLFATAEK</sequence>
<gene>
    <name evidence="4" type="primary">fliW</name>
    <name evidence="5" type="ORF">K0U00_09550</name>
</gene>
<dbReference type="PANTHER" id="PTHR39190:SF1">
    <property type="entry name" value="FLAGELLAR ASSEMBLY FACTOR FLIW"/>
    <property type="match status" value="1"/>
</dbReference>
<dbReference type="SUPFAM" id="SSF141457">
    <property type="entry name" value="BH3618-like"/>
    <property type="match status" value="1"/>
</dbReference>
<keyword evidence="6" id="KW-1185">Reference proteome</keyword>
<dbReference type="NCBIfam" id="NF009793">
    <property type="entry name" value="PRK13285.1-1"/>
    <property type="match status" value="1"/>
</dbReference>
<dbReference type="InterPro" id="IPR003775">
    <property type="entry name" value="Flagellar_assembly_factor_FliW"/>
</dbReference>
<keyword evidence="4" id="KW-0143">Chaperone</keyword>
<protein>
    <recommendedName>
        <fullName evidence="4">Flagellar assembly factor FliW</fullName>
    </recommendedName>
</protein>
<evidence type="ECO:0000256" key="1">
    <source>
        <dbReference type="ARBA" id="ARBA00022490"/>
    </source>
</evidence>
<comment type="caution">
    <text evidence="5">The sequence shown here is derived from an EMBL/GenBank/DDBJ whole genome shotgun (WGS) entry which is preliminary data.</text>
</comment>
<dbReference type="RefSeq" id="WP_210039007.1">
    <property type="nucleotide sequence ID" value="NZ_JBHLVU010000043.1"/>
</dbReference>
<evidence type="ECO:0000256" key="4">
    <source>
        <dbReference type="HAMAP-Rule" id="MF_01185"/>
    </source>
</evidence>
<keyword evidence="2 4" id="KW-1005">Bacterial flagellum biogenesis</keyword>
<dbReference type="HAMAP" id="MF_01185">
    <property type="entry name" value="FliW"/>
    <property type="match status" value="1"/>
</dbReference>
<dbReference type="Pfam" id="PF02623">
    <property type="entry name" value="FliW"/>
    <property type="match status" value="1"/>
</dbReference>
<comment type="subcellular location">
    <subcellularLocation>
        <location evidence="4">Cytoplasm</location>
    </subcellularLocation>
</comment>
<proteinExistence type="inferred from homology"/>
<keyword evidence="5" id="KW-0969">Cilium</keyword>
<dbReference type="InterPro" id="IPR024046">
    <property type="entry name" value="Flagellar_assmbl_FliW_dom_sf"/>
</dbReference>
<keyword evidence="1 4" id="KW-0963">Cytoplasm</keyword>
<name>A0ABS7C048_9BACL</name>
<evidence type="ECO:0000256" key="2">
    <source>
        <dbReference type="ARBA" id="ARBA00022795"/>
    </source>
</evidence>
<keyword evidence="5" id="KW-0966">Cell projection</keyword>
<evidence type="ECO:0000256" key="3">
    <source>
        <dbReference type="ARBA" id="ARBA00022845"/>
    </source>
</evidence>
<dbReference type="Gene3D" id="2.30.290.10">
    <property type="entry name" value="BH3618-like"/>
    <property type="match status" value="1"/>
</dbReference>
<comment type="subunit">
    <text evidence="4">Interacts with translational regulator CsrA and flagellin(s).</text>
</comment>
<dbReference type="PANTHER" id="PTHR39190">
    <property type="entry name" value="FLAGELLAR ASSEMBLY FACTOR FLIW"/>
    <property type="match status" value="1"/>
</dbReference>